<accession>A0AAU6Q2K9</accession>
<sequence>MGHEQAEVDDDDRVCGWGAAARLLWWWRSAHPPQPEPQPQPTPTEQAGTVLGTITPFAPGKAALVKPEELAVSSTVDSSGKFGFTLPNAEAMTTTYGGDLFPVHDAEQGVGVFGLCSNVKTDAPGSLRLYPLNKLMTDTGLQLFANTNPQNTETLPLTFKVWWFSNQDTTFTFSGECTLWNKVNTTLTLKRGWNVLDVALYSDHTTVTPGAQPDAAQAWTPFNAGGLGGLSLRPNLLEPWKVVPDFRR</sequence>
<name>A0AAU6Q2K9_9DEIO</name>
<evidence type="ECO:0008006" key="2">
    <source>
        <dbReference type="Google" id="ProtNLM"/>
    </source>
</evidence>
<dbReference type="RefSeq" id="WP_339096029.1">
    <property type="nucleotide sequence ID" value="NZ_CP149782.1"/>
</dbReference>
<protein>
    <recommendedName>
        <fullName evidence="2">Carboxypeptidase regulatory-like domain-containing protein</fullName>
    </recommendedName>
</protein>
<evidence type="ECO:0000313" key="1">
    <source>
        <dbReference type="EMBL" id="WYF44849.1"/>
    </source>
</evidence>
<gene>
    <name evidence="1" type="ORF">WDJ50_01660</name>
</gene>
<organism evidence="1">
    <name type="scientific">Deinococcus sp. VB142</name>
    <dbReference type="NCBI Taxonomy" id="3112952"/>
    <lineage>
        <taxon>Bacteria</taxon>
        <taxon>Thermotogati</taxon>
        <taxon>Deinococcota</taxon>
        <taxon>Deinococci</taxon>
        <taxon>Deinococcales</taxon>
        <taxon>Deinococcaceae</taxon>
        <taxon>Deinococcus</taxon>
    </lineage>
</organism>
<reference evidence="1" key="1">
    <citation type="submission" date="2024-03" db="EMBL/GenBank/DDBJ databases">
        <title>Deinococcus weizhi sp. nov., isolated from human skin.</title>
        <authorList>
            <person name="Wei Z."/>
            <person name="Tian F."/>
            <person name="Yang C."/>
            <person name="Xin L.T."/>
            <person name="Wen Z.J."/>
            <person name="Lan K.C."/>
            <person name="Yu L."/>
            <person name="Zhe W."/>
            <person name="Dan F.D."/>
            <person name="Jun W."/>
            <person name="Rui Z."/>
            <person name="Yong X.J."/>
            <person name="Ting Y."/>
            <person name="Wei X."/>
            <person name="Xu Z.G."/>
            <person name="Xin Z."/>
            <person name="Dong F.G."/>
            <person name="Ni X.M."/>
            <person name="Zheng M.G."/>
            <person name="Chun Y."/>
            <person name="Qian W.X."/>
        </authorList>
    </citation>
    <scope>NUCLEOTIDE SEQUENCE</scope>
    <source>
        <strain evidence="1">VB142</strain>
    </source>
</reference>
<dbReference type="EMBL" id="CP149782">
    <property type="protein sequence ID" value="WYF44849.1"/>
    <property type="molecule type" value="Genomic_DNA"/>
</dbReference>
<dbReference type="AlphaFoldDB" id="A0AAU6Q2K9"/>
<proteinExistence type="predicted"/>